<evidence type="ECO:0000313" key="2">
    <source>
        <dbReference type="Proteomes" id="UP000032180"/>
    </source>
</evidence>
<keyword evidence="2" id="KW-1185">Reference proteome</keyword>
<protein>
    <submittedName>
        <fullName evidence="1">Uncharacterized protein</fullName>
    </submittedName>
</protein>
<reference evidence="1 2" key="1">
    <citation type="submission" date="2012-08" db="EMBL/GenBank/DDBJ databases">
        <title>Oryza genome evolution.</title>
        <authorList>
            <person name="Wing R.A."/>
        </authorList>
    </citation>
    <scope>NUCLEOTIDE SEQUENCE</scope>
</reference>
<dbReference type="Proteomes" id="UP000032180">
    <property type="component" value="Chromosome 6"/>
</dbReference>
<evidence type="ECO:0000313" key="1">
    <source>
        <dbReference type="EnsemblPlants" id="LPERR06G07780.1"/>
    </source>
</evidence>
<reference evidence="1" key="3">
    <citation type="submission" date="2015-04" db="UniProtKB">
        <authorList>
            <consortium name="EnsemblPlants"/>
        </authorList>
    </citation>
    <scope>IDENTIFICATION</scope>
</reference>
<proteinExistence type="predicted"/>
<organism evidence="1 2">
    <name type="scientific">Leersia perrieri</name>
    <dbReference type="NCBI Taxonomy" id="77586"/>
    <lineage>
        <taxon>Eukaryota</taxon>
        <taxon>Viridiplantae</taxon>
        <taxon>Streptophyta</taxon>
        <taxon>Embryophyta</taxon>
        <taxon>Tracheophyta</taxon>
        <taxon>Spermatophyta</taxon>
        <taxon>Magnoliopsida</taxon>
        <taxon>Liliopsida</taxon>
        <taxon>Poales</taxon>
        <taxon>Poaceae</taxon>
        <taxon>BOP clade</taxon>
        <taxon>Oryzoideae</taxon>
        <taxon>Oryzeae</taxon>
        <taxon>Oryzinae</taxon>
        <taxon>Leersia</taxon>
    </lineage>
</organism>
<name>A0A0D9WNN0_9ORYZ</name>
<reference evidence="2" key="2">
    <citation type="submission" date="2013-12" db="EMBL/GenBank/DDBJ databases">
        <authorList>
            <person name="Yu Y."/>
            <person name="Lee S."/>
            <person name="de Baynast K."/>
            <person name="Wissotski M."/>
            <person name="Liu L."/>
            <person name="Talag J."/>
            <person name="Goicoechea J."/>
            <person name="Angelova A."/>
            <person name="Jetty R."/>
            <person name="Kudrna D."/>
            <person name="Golser W."/>
            <person name="Rivera L."/>
            <person name="Zhang J."/>
            <person name="Wing R."/>
        </authorList>
    </citation>
    <scope>NUCLEOTIDE SEQUENCE</scope>
</reference>
<dbReference type="AlphaFoldDB" id="A0A0D9WNN0"/>
<accession>A0A0D9WNN0</accession>
<dbReference type="Gramene" id="LPERR06G07780.1">
    <property type="protein sequence ID" value="LPERR06G07780.1"/>
    <property type="gene ID" value="LPERR06G07780"/>
</dbReference>
<dbReference type="EnsemblPlants" id="LPERR06G07780.1">
    <property type="protein sequence ID" value="LPERR06G07780.1"/>
    <property type="gene ID" value="LPERR06G07780"/>
</dbReference>
<dbReference type="HOGENOM" id="CLU_2889020_0_0_1"/>
<sequence length="63" mass="6847">MAGQFFAQESLLSNGQNGSSALVHLHRLLPQAPLVRPPQLSRVASSIRDKSYKARVSQFRGAA</sequence>